<dbReference type="AlphaFoldDB" id="A0A1S8CS68"/>
<reference evidence="1 2" key="1">
    <citation type="submission" date="2016-10" db="EMBL/GenBank/DDBJ databases">
        <title>Draft Genome sequence of Alkanindiges sp. strain H1.</title>
        <authorList>
            <person name="Subhash Y."/>
            <person name="Lee S."/>
        </authorList>
    </citation>
    <scope>NUCLEOTIDE SEQUENCE [LARGE SCALE GENOMIC DNA]</scope>
    <source>
        <strain evidence="1 2">H1</strain>
    </source>
</reference>
<evidence type="ECO:0000313" key="1">
    <source>
        <dbReference type="EMBL" id="ONG37342.1"/>
    </source>
</evidence>
<dbReference type="RefSeq" id="WP_076879306.1">
    <property type="nucleotide sequence ID" value="NZ_MLCN01000055.1"/>
</dbReference>
<organism evidence="1 2">
    <name type="scientific">Alkanindiges hydrocarboniclasticus</name>
    <dbReference type="NCBI Taxonomy" id="1907941"/>
    <lineage>
        <taxon>Bacteria</taxon>
        <taxon>Pseudomonadati</taxon>
        <taxon>Pseudomonadota</taxon>
        <taxon>Gammaproteobacteria</taxon>
        <taxon>Moraxellales</taxon>
        <taxon>Moraxellaceae</taxon>
        <taxon>Alkanindiges</taxon>
    </lineage>
</organism>
<proteinExistence type="predicted"/>
<dbReference type="EMBL" id="MLCN01000055">
    <property type="protein sequence ID" value="ONG37342.1"/>
    <property type="molecule type" value="Genomic_DNA"/>
</dbReference>
<name>A0A1S8CS68_9GAMM</name>
<protein>
    <submittedName>
        <fullName evidence="1">Uncharacterized protein</fullName>
    </submittedName>
</protein>
<keyword evidence="2" id="KW-1185">Reference proteome</keyword>
<gene>
    <name evidence="1" type="ORF">BKE30_14510</name>
</gene>
<comment type="caution">
    <text evidence="1">The sequence shown here is derived from an EMBL/GenBank/DDBJ whole genome shotgun (WGS) entry which is preliminary data.</text>
</comment>
<dbReference type="Proteomes" id="UP000192132">
    <property type="component" value="Unassembled WGS sequence"/>
</dbReference>
<evidence type="ECO:0000313" key="2">
    <source>
        <dbReference type="Proteomes" id="UP000192132"/>
    </source>
</evidence>
<sequence length="302" mass="34497">MKHSSVEKNPVELAALLVPEKFPITRAALNNDPVFLRILTELIQALEAGQIRKADHDRIKSYFSYRMDKIWDDHIRPVLGVQLANLSLELKTFFRTVNKPMGLYQIKALYKKAMGAKVDGELVIRLQHMASELLPLAECMDYLKDHLVSGRAPSNKPAQPENPNKKMGTCSCCFRQIAIVGEHMAHHGYQRPGQGYQTASCAGIRFKPLEQSTAGLEWLITITEQRINELQQQLANVDSIPNLMIMKPRGQMATQITRDMPEWPKALANHKNMLISQASQKQSDLVYFKKALEQWQEYHRQH</sequence>
<accession>A0A1S8CS68</accession>